<keyword evidence="3" id="KW-1185">Reference proteome</keyword>
<dbReference type="PANTHER" id="PTHR48207">
    <property type="entry name" value="SUCCINATE--HYDROXYMETHYLGLUTARATE COA-TRANSFERASE"/>
    <property type="match status" value="1"/>
</dbReference>
<sequence>MEEPQRPLEGLLVLDLGHIYQAPYCGFLMAMAGATVIKIEPPNGEPLRRRAMVAGGSVPQAMLNSNKLGLSLDLKNPQGQDIFLRLVDRADVVIENFSPGAMARLGLGHEVLRKRNPRLIYACGSGYGQTGPDRDRLAMDLTVQAAVGIMHTTGFPDGPPTKAGPTVCDFLGGTHLYGAVMTALFGRERTGKGGYVEVAMQDAAYSTLASAIGMHFGGNTRDLPPRTGNSHAGLAMAPYNVYPAKDGWIAIIVVTEGHWDRLLRAMGQGDLIGDERFRSNPDRVTHMTEVDGLVTAWTVAHTRAELEALTRQHGVPAAPVRTLEEVLEDQGMHERGMLRWVDHPEVGRVVLPSTPLRIEGAPPPDFSPSPFLNQHEGDVLGGMLGLAEADREALRKAGAVGPRFERR</sequence>
<dbReference type="AlphaFoldDB" id="A0A917KVC9"/>
<dbReference type="Gene3D" id="3.30.1540.10">
    <property type="entry name" value="formyl-coa transferase, domain 3"/>
    <property type="match status" value="1"/>
</dbReference>
<dbReference type="EMBL" id="BMKW01000011">
    <property type="protein sequence ID" value="GGJ31842.1"/>
    <property type="molecule type" value="Genomic_DNA"/>
</dbReference>
<evidence type="ECO:0000313" key="2">
    <source>
        <dbReference type="EMBL" id="GGJ31842.1"/>
    </source>
</evidence>
<reference evidence="2" key="2">
    <citation type="submission" date="2020-09" db="EMBL/GenBank/DDBJ databases">
        <authorList>
            <person name="Sun Q."/>
            <person name="Zhou Y."/>
        </authorList>
    </citation>
    <scope>NUCLEOTIDE SEQUENCE</scope>
    <source>
        <strain evidence="2">CGMCC 1.3617</strain>
    </source>
</reference>
<dbReference type="Pfam" id="PF02515">
    <property type="entry name" value="CoA_transf_3"/>
    <property type="match status" value="1"/>
</dbReference>
<dbReference type="GO" id="GO:0008410">
    <property type="term" value="F:CoA-transferase activity"/>
    <property type="evidence" value="ECO:0007669"/>
    <property type="project" value="TreeGrafter"/>
</dbReference>
<reference evidence="2" key="1">
    <citation type="journal article" date="2014" name="Int. J. Syst. Evol. Microbiol.">
        <title>Complete genome sequence of Corynebacterium casei LMG S-19264T (=DSM 44701T), isolated from a smear-ripened cheese.</title>
        <authorList>
            <consortium name="US DOE Joint Genome Institute (JGI-PGF)"/>
            <person name="Walter F."/>
            <person name="Albersmeier A."/>
            <person name="Kalinowski J."/>
            <person name="Ruckert C."/>
        </authorList>
    </citation>
    <scope>NUCLEOTIDE SEQUENCE</scope>
    <source>
        <strain evidence="2">CGMCC 1.3617</strain>
    </source>
</reference>
<keyword evidence="1" id="KW-0808">Transferase</keyword>
<evidence type="ECO:0000256" key="1">
    <source>
        <dbReference type="ARBA" id="ARBA00022679"/>
    </source>
</evidence>
<name>A0A917KVC9_9PROT</name>
<dbReference type="InterPro" id="IPR044855">
    <property type="entry name" value="CoA-Trfase_III_dom3_sf"/>
</dbReference>
<gene>
    <name evidence="2" type="ORF">GCM10011320_44140</name>
</gene>
<dbReference type="InterPro" id="IPR003673">
    <property type="entry name" value="CoA-Trfase_fam_III"/>
</dbReference>
<protein>
    <recommendedName>
        <fullName evidence="4">CoA transferase</fullName>
    </recommendedName>
</protein>
<organism evidence="2 3">
    <name type="scientific">Neoroseomonas lacus</name>
    <dbReference type="NCBI Taxonomy" id="287609"/>
    <lineage>
        <taxon>Bacteria</taxon>
        <taxon>Pseudomonadati</taxon>
        <taxon>Pseudomonadota</taxon>
        <taxon>Alphaproteobacteria</taxon>
        <taxon>Acetobacterales</taxon>
        <taxon>Acetobacteraceae</taxon>
        <taxon>Neoroseomonas</taxon>
    </lineage>
</organism>
<accession>A0A917KVC9</accession>
<dbReference type="SUPFAM" id="SSF89796">
    <property type="entry name" value="CoA-transferase family III (CaiB/BaiF)"/>
    <property type="match status" value="1"/>
</dbReference>
<evidence type="ECO:0000313" key="3">
    <source>
        <dbReference type="Proteomes" id="UP000661507"/>
    </source>
</evidence>
<dbReference type="Gene3D" id="3.40.50.10540">
    <property type="entry name" value="Crotonobetainyl-coa:carnitine coa-transferase, domain 1"/>
    <property type="match status" value="1"/>
</dbReference>
<dbReference type="InterPro" id="IPR050483">
    <property type="entry name" value="CoA-transferase_III_domain"/>
</dbReference>
<dbReference type="Proteomes" id="UP000661507">
    <property type="component" value="Unassembled WGS sequence"/>
</dbReference>
<dbReference type="InterPro" id="IPR023606">
    <property type="entry name" value="CoA-Trfase_III_dom_1_sf"/>
</dbReference>
<comment type="caution">
    <text evidence="2">The sequence shown here is derived from an EMBL/GenBank/DDBJ whole genome shotgun (WGS) entry which is preliminary data.</text>
</comment>
<proteinExistence type="predicted"/>
<evidence type="ECO:0008006" key="4">
    <source>
        <dbReference type="Google" id="ProtNLM"/>
    </source>
</evidence>
<dbReference type="PANTHER" id="PTHR48207:SF3">
    <property type="entry name" value="SUCCINATE--HYDROXYMETHYLGLUTARATE COA-TRANSFERASE"/>
    <property type="match status" value="1"/>
</dbReference>
<dbReference type="RefSeq" id="WP_188970817.1">
    <property type="nucleotide sequence ID" value="NZ_BMKW01000011.1"/>
</dbReference>